<organism evidence="3 4">
    <name type="scientific">Pseudoxanthobacter soli DSM 19599</name>
    <dbReference type="NCBI Taxonomy" id="1123029"/>
    <lineage>
        <taxon>Bacteria</taxon>
        <taxon>Pseudomonadati</taxon>
        <taxon>Pseudomonadota</taxon>
        <taxon>Alphaproteobacteria</taxon>
        <taxon>Hyphomicrobiales</taxon>
        <taxon>Segnochrobactraceae</taxon>
        <taxon>Pseudoxanthobacter</taxon>
    </lineage>
</organism>
<dbReference type="InterPro" id="IPR010657">
    <property type="entry name" value="ImpA_N"/>
</dbReference>
<reference evidence="3 4" key="1">
    <citation type="submission" date="2016-12" db="EMBL/GenBank/DDBJ databases">
        <authorList>
            <person name="Song W.-J."/>
            <person name="Kurnit D.M."/>
        </authorList>
    </citation>
    <scope>NUCLEOTIDE SEQUENCE [LARGE SCALE GENOMIC DNA]</scope>
    <source>
        <strain evidence="3 4">DSM 19599</strain>
    </source>
</reference>
<dbReference type="PANTHER" id="PTHR37951:SF1">
    <property type="entry name" value="TYPE VI SECRETION SYSTEM COMPONENT TSSA1"/>
    <property type="match status" value="1"/>
</dbReference>
<accession>A0A1M7ZQK6</accession>
<dbReference type="PANTHER" id="PTHR37951">
    <property type="entry name" value="CYTOPLASMIC PROTEIN-RELATED"/>
    <property type="match status" value="1"/>
</dbReference>
<dbReference type="InterPro" id="IPR017740">
    <property type="entry name" value="TssA-like"/>
</dbReference>
<dbReference type="STRING" id="1123029.SAMN02745172_03848"/>
<dbReference type="AlphaFoldDB" id="A0A1M7ZQK6"/>
<sequence>MAITPTFDPEELLAPFEGDAPCGTDPRSDMSPTSRFLRMKDARALARRKERAIDVDPDAPSPLEDWGEMADVGLQILGHEGKDLEVAAWMIEGLLRVDGLSGLHTGLKLAEGLVNTYWDEIYPLPDEDGNEPRLSPFIGLNGASGDGTLIQPLRKLGLTRSDPPMSLWQYEQAMEIEQISDPTKKEARLVAGGTTLETFTAAVQATPASHFSALVADLAEVTAAVNALSDAFVARVGHDAPPAGAIRAALTAIDEAVRVFAADKLAQASMAAESAGYAVEVQEGEAAVAEGAPAAGGGSAVPSSRPASREQALQQILQIAAFFRQTEPHSPISYTLEEVVRRGRMPLTQLLDELVVDAEARRYFYIASGLRPPEVPSE</sequence>
<name>A0A1M7ZQK6_9HYPH</name>
<proteinExistence type="predicted"/>
<evidence type="ECO:0000256" key="1">
    <source>
        <dbReference type="SAM" id="MobiDB-lite"/>
    </source>
</evidence>
<dbReference type="Proteomes" id="UP000186406">
    <property type="component" value="Unassembled WGS sequence"/>
</dbReference>
<feature type="domain" description="ImpA N-terminal" evidence="2">
    <location>
        <begin position="13"/>
        <end position="141"/>
    </location>
</feature>
<protein>
    <submittedName>
        <fullName evidence="3">Type VI secretion system protein ImpA</fullName>
    </submittedName>
</protein>
<dbReference type="NCBIfam" id="TIGR03363">
    <property type="entry name" value="VI_chp_8"/>
    <property type="match status" value="1"/>
</dbReference>
<evidence type="ECO:0000313" key="4">
    <source>
        <dbReference type="Proteomes" id="UP000186406"/>
    </source>
</evidence>
<dbReference type="EMBL" id="FRXO01000011">
    <property type="protein sequence ID" value="SHO67175.1"/>
    <property type="molecule type" value="Genomic_DNA"/>
</dbReference>
<keyword evidence="4" id="KW-1185">Reference proteome</keyword>
<evidence type="ECO:0000313" key="3">
    <source>
        <dbReference type="EMBL" id="SHO67175.1"/>
    </source>
</evidence>
<feature type="region of interest" description="Disordered" evidence="1">
    <location>
        <begin position="1"/>
        <end position="34"/>
    </location>
</feature>
<gene>
    <name evidence="3" type="ORF">SAMN02745172_03848</name>
</gene>
<dbReference type="Pfam" id="PF06812">
    <property type="entry name" value="ImpA_N"/>
    <property type="match status" value="1"/>
</dbReference>
<evidence type="ECO:0000259" key="2">
    <source>
        <dbReference type="Pfam" id="PF06812"/>
    </source>
</evidence>
<dbReference type="RefSeq" id="WP_073631738.1">
    <property type="nucleotide sequence ID" value="NZ_FRXO01000011.1"/>
</dbReference>